<evidence type="ECO:0000313" key="3">
    <source>
        <dbReference type="Proteomes" id="UP001346869"/>
    </source>
</evidence>
<accession>A0AAN7XMH6</accession>
<keyword evidence="3" id="KW-1185">Reference proteome</keyword>
<protein>
    <submittedName>
        <fullName evidence="2">Uncharacterized protein</fullName>
    </submittedName>
</protein>
<proteinExistence type="predicted"/>
<evidence type="ECO:0000256" key="1">
    <source>
        <dbReference type="SAM" id="MobiDB-lite"/>
    </source>
</evidence>
<dbReference type="Proteomes" id="UP001346869">
    <property type="component" value="Unassembled WGS sequence"/>
</dbReference>
<comment type="caution">
    <text evidence="2">The sequence shown here is derived from an EMBL/GenBank/DDBJ whole genome shotgun (WGS) entry which is preliminary data.</text>
</comment>
<reference evidence="2 3" key="1">
    <citation type="journal article" date="2023" name="Genes (Basel)">
        <title>Chromosome-Level Genome Assembly and Circadian Gene Repertoire of the Patagonia Blennie Eleginops maclovinus-The Closest Ancestral Proxy of Antarctic Cryonotothenioids.</title>
        <authorList>
            <person name="Cheng C.C."/>
            <person name="Rivera-Colon A.G."/>
            <person name="Minhas B.F."/>
            <person name="Wilson L."/>
            <person name="Rayamajhi N."/>
            <person name="Vargas-Chacoff L."/>
            <person name="Catchen J.M."/>
        </authorList>
    </citation>
    <scope>NUCLEOTIDE SEQUENCE [LARGE SCALE GENOMIC DNA]</scope>
    <source>
        <strain evidence="2">JMC-PN-2008</strain>
    </source>
</reference>
<evidence type="ECO:0000313" key="2">
    <source>
        <dbReference type="EMBL" id="KAK5866223.1"/>
    </source>
</evidence>
<reference evidence="2 3" key="2">
    <citation type="journal article" date="2023" name="Mol. Biol. Evol.">
        <title>Genomics of Secondarily Temperate Adaptation in the Only Non-Antarctic Icefish.</title>
        <authorList>
            <person name="Rivera-Colon A.G."/>
            <person name="Rayamajhi N."/>
            <person name="Minhas B.F."/>
            <person name="Madrigal G."/>
            <person name="Bilyk K.T."/>
            <person name="Yoon V."/>
            <person name="Hune M."/>
            <person name="Gregory S."/>
            <person name="Cheng C.H.C."/>
            <person name="Catchen J.M."/>
        </authorList>
    </citation>
    <scope>NUCLEOTIDE SEQUENCE [LARGE SCALE GENOMIC DNA]</scope>
    <source>
        <strain evidence="2">JMC-PN-2008</strain>
    </source>
</reference>
<gene>
    <name evidence="2" type="ORF">PBY51_020430</name>
</gene>
<feature type="region of interest" description="Disordered" evidence="1">
    <location>
        <begin position="33"/>
        <end position="108"/>
    </location>
</feature>
<organism evidence="2 3">
    <name type="scientific">Eleginops maclovinus</name>
    <name type="common">Patagonian blennie</name>
    <name type="synonym">Eleginus maclovinus</name>
    <dbReference type="NCBI Taxonomy" id="56733"/>
    <lineage>
        <taxon>Eukaryota</taxon>
        <taxon>Metazoa</taxon>
        <taxon>Chordata</taxon>
        <taxon>Craniata</taxon>
        <taxon>Vertebrata</taxon>
        <taxon>Euteleostomi</taxon>
        <taxon>Actinopterygii</taxon>
        <taxon>Neopterygii</taxon>
        <taxon>Teleostei</taxon>
        <taxon>Neoteleostei</taxon>
        <taxon>Acanthomorphata</taxon>
        <taxon>Eupercaria</taxon>
        <taxon>Perciformes</taxon>
        <taxon>Notothenioidei</taxon>
        <taxon>Eleginopidae</taxon>
        <taxon>Eleginops</taxon>
    </lineage>
</organism>
<feature type="compositionally biased region" description="Pro residues" evidence="1">
    <location>
        <begin position="55"/>
        <end position="64"/>
    </location>
</feature>
<name>A0AAN7XMH6_ELEMC</name>
<feature type="compositionally biased region" description="Basic and acidic residues" evidence="1">
    <location>
        <begin position="79"/>
        <end position="94"/>
    </location>
</feature>
<sequence>MAGPPRLWGGVVQADACDGGPCPPMEFISVPPLKETADRGGPAYNKKGLETLHCPPTPQRPDAPSPLAHDPCSSPGHMHSYEGGRNAKADERGGTRQSTQPDHKNRRV</sequence>
<dbReference type="AlphaFoldDB" id="A0AAN7XMH6"/>
<dbReference type="EMBL" id="JAUZQC010000009">
    <property type="protein sequence ID" value="KAK5866223.1"/>
    <property type="molecule type" value="Genomic_DNA"/>
</dbReference>